<keyword evidence="2" id="KW-1185">Reference proteome</keyword>
<comment type="caution">
    <text evidence="1">The sequence shown here is derived from an EMBL/GenBank/DDBJ whole genome shotgun (WGS) entry which is preliminary data.</text>
</comment>
<accession>X6MAN1</accession>
<evidence type="ECO:0000313" key="1">
    <source>
        <dbReference type="EMBL" id="ETO10527.1"/>
    </source>
</evidence>
<dbReference type="OrthoDB" id="2130750at2759"/>
<reference evidence="1 2" key="1">
    <citation type="journal article" date="2013" name="Curr. Biol.">
        <title>The Genome of the Foraminiferan Reticulomyxa filosa.</title>
        <authorList>
            <person name="Glockner G."/>
            <person name="Hulsmann N."/>
            <person name="Schleicher M."/>
            <person name="Noegel A.A."/>
            <person name="Eichinger L."/>
            <person name="Gallinger C."/>
            <person name="Pawlowski J."/>
            <person name="Sierra R."/>
            <person name="Euteneuer U."/>
            <person name="Pillet L."/>
            <person name="Moustafa A."/>
            <person name="Platzer M."/>
            <person name="Groth M."/>
            <person name="Szafranski K."/>
            <person name="Schliwa M."/>
        </authorList>
    </citation>
    <scope>NUCLEOTIDE SEQUENCE [LARGE SCALE GENOMIC DNA]</scope>
</reference>
<dbReference type="InterPro" id="IPR036859">
    <property type="entry name" value="CAP-Gly_dom_sf"/>
</dbReference>
<organism evidence="1 2">
    <name type="scientific">Reticulomyxa filosa</name>
    <dbReference type="NCBI Taxonomy" id="46433"/>
    <lineage>
        <taxon>Eukaryota</taxon>
        <taxon>Sar</taxon>
        <taxon>Rhizaria</taxon>
        <taxon>Retaria</taxon>
        <taxon>Foraminifera</taxon>
        <taxon>Monothalamids</taxon>
        <taxon>Reticulomyxidae</taxon>
        <taxon>Reticulomyxa</taxon>
    </lineage>
</organism>
<evidence type="ECO:0000313" key="2">
    <source>
        <dbReference type="Proteomes" id="UP000023152"/>
    </source>
</evidence>
<evidence type="ECO:0008006" key="3">
    <source>
        <dbReference type="Google" id="ProtNLM"/>
    </source>
</evidence>
<protein>
    <recommendedName>
        <fullName evidence="3">EF-hand domain-containing protein</fullName>
    </recommendedName>
</protein>
<dbReference type="AlphaFoldDB" id="X6MAN1"/>
<dbReference type="Gene3D" id="1.10.238.10">
    <property type="entry name" value="EF-hand"/>
    <property type="match status" value="1"/>
</dbReference>
<name>X6MAN1_RETFI</name>
<sequence length="184" mass="21564">MVTTIRFIDTMHFATDEEDKCEEWDKHDGMTYKGINYFTCLSKRGLFVKEVKLSRATMTRVSNIRNDDVHNVKRMEQVDLCLDCIAEITLCRIIIAKRISTIFELDQGVDHDTKAKTNTNEKTYSNFDLKLKNVFHFFDQDNDGTLKHANMPTFQHSKKCPKHQFDRKLLISPVTVHPILQRHD</sequence>
<dbReference type="SUPFAM" id="SSF74924">
    <property type="entry name" value="Cap-Gly domain"/>
    <property type="match status" value="1"/>
</dbReference>
<dbReference type="Proteomes" id="UP000023152">
    <property type="component" value="Unassembled WGS sequence"/>
</dbReference>
<proteinExistence type="predicted"/>
<dbReference type="Gene3D" id="2.30.30.190">
    <property type="entry name" value="CAP Gly-rich-like domain"/>
    <property type="match status" value="1"/>
</dbReference>
<dbReference type="EMBL" id="ASPP01023420">
    <property type="protein sequence ID" value="ETO10527.1"/>
    <property type="molecule type" value="Genomic_DNA"/>
</dbReference>
<gene>
    <name evidence="1" type="ORF">RFI_26850</name>
</gene>